<dbReference type="PANTHER" id="PTHR43280:SF28">
    <property type="entry name" value="HTH-TYPE TRANSCRIPTIONAL ACTIVATOR RHAS"/>
    <property type="match status" value="1"/>
</dbReference>
<dbReference type="InterPro" id="IPR018060">
    <property type="entry name" value="HTH_AraC"/>
</dbReference>
<evidence type="ECO:0000256" key="2">
    <source>
        <dbReference type="ARBA" id="ARBA00023015"/>
    </source>
</evidence>
<evidence type="ECO:0000256" key="4">
    <source>
        <dbReference type="ARBA" id="ARBA00023163"/>
    </source>
</evidence>
<dbReference type="SUPFAM" id="SSF52172">
    <property type="entry name" value="CheY-like"/>
    <property type="match status" value="1"/>
</dbReference>
<dbReference type="AlphaFoldDB" id="A0A2S0KNQ8"/>
<accession>A0A2S0KNQ8</accession>
<dbReference type="PRINTS" id="PR00032">
    <property type="entry name" value="HTHARAC"/>
</dbReference>
<evidence type="ECO:0000313" key="9">
    <source>
        <dbReference type="EMBL" id="AVM42671.1"/>
    </source>
</evidence>
<dbReference type="SUPFAM" id="SSF46689">
    <property type="entry name" value="Homeodomain-like"/>
    <property type="match status" value="2"/>
</dbReference>
<dbReference type="InterPro" id="IPR011006">
    <property type="entry name" value="CheY-like_superfamily"/>
</dbReference>
<evidence type="ECO:0000259" key="7">
    <source>
        <dbReference type="PROSITE" id="PS01124"/>
    </source>
</evidence>
<dbReference type="GO" id="GO:0003700">
    <property type="term" value="F:DNA-binding transcription factor activity"/>
    <property type="evidence" value="ECO:0007669"/>
    <property type="project" value="InterPro"/>
</dbReference>
<dbReference type="PANTHER" id="PTHR43280">
    <property type="entry name" value="ARAC-FAMILY TRANSCRIPTIONAL REGULATOR"/>
    <property type="match status" value="1"/>
</dbReference>
<dbReference type="OrthoDB" id="2990361at2"/>
<reference evidence="10" key="1">
    <citation type="submission" date="2018-02" db="EMBL/GenBank/DDBJ databases">
        <authorList>
            <person name="Holder M.E."/>
            <person name="Ajami N.J."/>
            <person name="Petrosino J.F."/>
        </authorList>
    </citation>
    <scope>NUCLEOTIDE SEQUENCE [LARGE SCALE GENOMIC DNA]</scope>
    <source>
        <strain evidence="10">CCUG 47711</strain>
    </source>
</reference>
<evidence type="ECO:0000256" key="1">
    <source>
        <dbReference type="ARBA" id="ARBA00018672"/>
    </source>
</evidence>
<sequence length="497" mass="57787">MRVLLVDDEKIERQGLKYLFDKHGFNFEIHEAKHGEIALEKLKEQDFDLVITDLKMPVMDGLHLIENMHELEKIPKTVIYSAYSDFFYAKQAIHLGVIDYLIKPVEEHEFVKLITRVEHEINLEKAANLEKILGSSLNQRSDFSLELSADDYNMELAGIAVAFDIESNTLGQVHEEIKEALESVFPEVYLFIENEQEGIFFVLNVQKDVYDSLQKLLPILEQETSGYVRFFIFESFNNYEKLKESVSNGRNKLKSRIFAPRSQVYSLLTKPNENEIYLNRNSVMRDVQQDDSTVAETLERMLDELAKLGQFSNLYTKYIFLQMIEKVNPNLSPKEIEKFLALENLEEIETFLYGIIGVARDRSNTNVWNEGEELPNFNNVENNEEIVPEVETVKTYIKQHFQDNPNLETIAQQVHLSPNYLCVVFKKETGMTVIAYMTEVKLNYAAYLLENTYERIADIAESVGYTNTSYFNMIFKNSFGMTPSVYRKQKQIKAMDK</sequence>
<evidence type="ECO:0000259" key="8">
    <source>
        <dbReference type="PROSITE" id="PS50110"/>
    </source>
</evidence>
<keyword evidence="3" id="KW-0238">DNA-binding</keyword>
<keyword evidence="2" id="KW-0805">Transcription regulation</keyword>
<dbReference type="InterPro" id="IPR009057">
    <property type="entry name" value="Homeodomain-like_sf"/>
</dbReference>
<dbReference type="CDD" id="cd17536">
    <property type="entry name" value="REC_YesN-like"/>
    <property type="match status" value="1"/>
</dbReference>
<dbReference type="SMART" id="SM00342">
    <property type="entry name" value="HTH_ARAC"/>
    <property type="match status" value="1"/>
</dbReference>
<evidence type="ECO:0000256" key="5">
    <source>
        <dbReference type="ARBA" id="ARBA00024867"/>
    </source>
</evidence>
<dbReference type="KEGG" id="fsa:C5Q98_05345"/>
<dbReference type="GO" id="GO:0043565">
    <property type="term" value="F:sequence-specific DNA binding"/>
    <property type="evidence" value="ECO:0007669"/>
    <property type="project" value="InterPro"/>
</dbReference>
<dbReference type="Gene3D" id="1.10.10.60">
    <property type="entry name" value="Homeodomain-like"/>
    <property type="match status" value="2"/>
</dbReference>
<dbReference type="PROSITE" id="PS50110">
    <property type="entry name" value="RESPONSE_REGULATORY"/>
    <property type="match status" value="1"/>
</dbReference>
<evidence type="ECO:0000313" key="10">
    <source>
        <dbReference type="Proteomes" id="UP000237947"/>
    </source>
</evidence>
<organism evidence="9 10">
    <name type="scientific">Fastidiosipila sanguinis</name>
    <dbReference type="NCBI Taxonomy" id="236753"/>
    <lineage>
        <taxon>Bacteria</taxon>
        <taxon>Bacillati</taxon>
        <taxon>Bacillota</taxon>
        <taxon>Clostridia</taxon>
        <taxon>Eubacteriales</taxon>
        <taxon>Oscillospiraceae</taxon>
        <taxon>Fastidiosipila</taxon>
    </lineage>
</organism>
<dbReference type="Gene3D" id="3.40.50.2300">
    <property type="match status" value="1"/>
</dbReference>
<dbReference type="InterPro" id="IPR020449">
    <property type="entry name" value="Tscrpt_reg_AraC-type_HTH"/>
</dbReference>
<name>A0A2S0KNQ8_9FIRM</name>
<keyword evidence="6" id="KW-0597">Phosphoprotein</keyword>
<dbReference type="SMART" id="SM00448">
    <property type="entry name" value="REC"/>
    <property type="match status" value="1"/>
</dbReference>
<proteinExistence type="predicted"/>
<dbReference type="InterPro" id="IPR018062">
    <property type="entry name" value="HTH_AraC-typ_CS"/>
</dbReference>
<evidence type="ECO:0000256" key="3">
    <source>
        <dbReference type="ARBA" id="ARBA00023125"/>
    </source>
</evidence>
<dbReference type="Pfam" id="PF12833">
    <property type="entry name" value="HTH_18"/>
    <property type="match status" value="1"/>
</dbReference>
<protein>
    <recommendedName>
        <fullName evidence="1">Stage 0 sporulation protein A homolog</fullName>
    </recommendedName>
</protein>
<gene>
    <name evidence="9" type="ORF">C5Q98_05345</name>
</gene>
<keyword evidence="4" id="KW-0804">Transcription</keyword>
<feature type="domain" description="HTH araC/xylS-type" evidence="7">
    <location>
        <begin position="391"/>
        <end position="489"/>
    </location>
</feature>
<feature type="modified residue" description="4-aspartylphosphate" evidence="6">
    <location>
        <position position="53"/>
    </location>
</feature>
<dbReference type="PROSITE" id="PS01124">
    <property type="entry name" value="HTH_ARAC_FAMILY_2"/>
    <property type="match status" value="1"/>
</dbReference>
<dbReference type="Proteomes" id="UP000237947">
    <property type="component" value="Chromosome"/>
</dbReference>
<dbReference type="GO" id="GO:0000160">
    <property type="term" value="P:phosphorelay signal transduction system"/>
    <property type="evidence" value="ECO:0007669"/>
    <property type="project" value="InterPro"/>
</dbReference>
<keyword evidence="10" id="KW-1185">Reference proteome</keyword>
<dbReference type="RefSeq" id="WP_106012624.1">
    <property type="nucleotide sequence ID" value="NZ_CP027226.1"/>
</dbReference>
<evidence type="ECO:0000256" key="6">
    <source>
        <dbReference type="PROSITE-ProRule" id="PRU00169"/>
    </source>
</evidence>
<dbReference type="InterPro" id="IPR001789">
    <property type="entry name" value="Sig_transdc_resp-reg_receiver"/>
</dbReference>
<dbReference type="PROSITE" id="PS00041">
    <property type="entry name" value="HTH_ARAC_FAMILY_1"/>
    <property type="match status" value="1"/>
</dbReference>
<dbReference type="EMBL" id="CP027226">
    <property type="protein sequence ID" value="AVM42671.1"/>
    <property type="molecule type" value="Genomic_DNA"/>
</dbReference>
<dbReference type="Pfam" id="PF00072">
    <property type="entry name" value="Response_reg"/>
    <property type="match status" value="1"/>
</dbReference>
<feature type="domain" description="Response regulatory" evidence="8">
    <location>
        <begin position="2"/>
        <end position="118"/>
    </location>
</feature>
<comment type="function">
    <text evidence="5">May play the central regulatory role in sporulation. It may be an element of the effector pathway responsible for the activation of sporulation genes in response to nutritional stress. Spo0A may act in concert with spo0H (a sigma factor) to control the expression of some genes that are critical to the sporulation process.</text>
</comment>